<dbReference type="SUPFAM" id="SSF46785">
    <property type="entry name" value="Winged helix' DNA-binding domain"/>
    <property type="match status" value="1"/>
</dbReference>
<dbReference type="AlphaFoldDB" id="A0A1G2LE38"/>
<organism evidence="2 3">
    <name type="scientific">Candidatus Sungbacteria bacterium RIFCSPLOWO2_01_FULL_60_25</name>
    <dbReference type="NCBI Taxonomy" id="1802281"/>
    <lineage>
        <taxon>Bacteria</taxon>
        <taxon>Candidatus Sungiibacteriota</taxon>
    </lineage>
</organism>
<dbReference type="InterPro" id="IPR036388">
    <property type="entry name" value="WH-like_DNA-bd_sf"/>
</dbReference>
<name>A0A1G2LE38_9BACT</name>
<evidence type="ECO:0000313" key="2">
    <source>
        <dbReference type="EMBL" id="OHA09905.1"/>
    </source>
</evidence>
<dbReference type="GO" id="GO:0006351">
    <property type="term" value="P:DNA-templated transcription"/>
    <property type="evidence" value="ECO:0007669"/>
    <property type="project" value="TreeGrafter"/>
</dbReference>
<dbReference type="Gene3D" id="1.10.10.10">
    <property type="entry name" value="Winged helix-like DNA-binding domain superfamily/Winged helix DNA-binding domain"/>
    <property type="match status" value="1"/>
</dbReference>
<dbReference type="PANTHER" id="PTHR30319:SF1">
    <property type="entry name" value="TRANSCRIPTIONAL REPRESSOR PAAX"/>
    <property type="match status" value="1"/>
</dbReference>
<accession>A0A1G2LE38</accession>
<dbReference type="Proteomes" id="UP000178977">
    <property type="component" value="Unassembled WGS sequence"/>
</dbReference>
<dbReference type="Pfam" id="PF20803">
    <property type="entry name" value="PaaX_M"/>
    <property type="match status" value="1"/>
</dbReference>
<dbReference type="InterPro" id="IPR036390">
    <property type="entry name" value="WH_DNA-bd_sf"/>
</dbReference>
<dbReference type="PANTHER" id="PTHR30319">
    <property type="entry name" value="PHENYLACETIC ACID REGULATOR-RELATED TRANSCRIPTIONAL REPRESSOR"/>
    <property type="match status" value="1"/>
</dbReference>
<proteinExistence type="predicted"/>
<feature type="domain" description="Transcriptional repressor PaaX-like central Cas2-like" evidence="1">
    <location>
        <begin position="101"/>
        <end position="173"/>
    </location>
</feature>
<sequence length="183" mass="20530">MTFPEAIFQTLGALGGAVVGSFFPAKYPEARMSRELWRRINAFAASHPSRGSLSVALSRLQAQGLVSRHGPKRYARWLLTAKGRARLAAAKQRTAPSPATQKDGVPRLVIFDVPERERAKRELIRRTLTAAGFRQLQKSVWWGREALPPNFIELVERLRLGEHVHIFSVREIGILPDTHSAVF</sequence>
<dbReference type="STRING" id="1802281.A3A44_01565"/>
<comment type="caution">
    <text evidence="2">The sequence shown here is derived from an EMBL/GenBank/DDBJ whole genome shotgun (WGS) entry which is preliminary data.</text>
</comment>
<evidence type="ECO:0000313" key="3">
    <source>
        <dbReference type="Proteomes" id="UP000178977"/>
    </source>
</evidence>
<dbReference type="EMBL" id="MHQT01000010">
    <property type="protein sequence ID" value="OHA09905.1"/>
    <property type="molecule type" value="Genomic_DNA"/>
</dbReference>
<reference evidence="2 3" key="1">
    <citation type="journal article" date="2016" name="Nat. Commun.">
        <title>Thousands of microbial genomes shed light on interconnected biogeochemical processes in an aquifer system.</title>
        <authorList>
            <person name="Anantharaman K."/>
            <person name="Brown C.T."/>
            <person name="Hug L.A."/>
            <person name="Sharon I."/>
            <person name="Castelle C.J."/>
            <person name="Probst A.J."/>
            <person name="Thomas B.C."/>
            <person name="Singh A."/>
            <person name="Wilkins M.J."/>
            <person name="Karaoz U."/>
            <person name="Brodie E.L."/>
            <person name="Williams K.H."/>
            <person name="Hubbard S.S."/>
            <person name="Banfield J.F."/>
        </authorList>
    </citation>
    <scope>NUCLEOTIDE SEQUENCE [LARGE SCALE GENOMIC DNA]</scope>
</reference>
<gene>
    <name evidence="2" type="ORF">A3A44_01565</name>
</gene>
<evidence type="ECO:0000259" key="1">
    <source>
        <dbReference type="Pfam" id="PF20803"/>
    </source>
</evidence>
<dbReference type="InterPro" id="IPR048846">
    <property type="entry name" value="PaaX-like_central"/>
</dbReference>
<dbReference type="Gene3D" id="3.30.70.2650">
    <property type="match status" value="1"/>
</dbReference>
<protein>
    <recommendedName>
        <fullName evidence="1">Transcriptional repressor PaaX-like central Cas2-like domain-containing protein</fullName>
    </recommendedName>
</protein>